<dbReference type="GO" id="GO:0015920">
    <property type="term" value="P:lipopolysaccharide transport"/>
    <property type="evidence" value="ECO:0007669"/>
    <property type="project" value="TreeGrafter"/>
</dbReference>
<evidence type="ECO:0000256" key="1">
    <source>
        <dbReference type="ARBA" id="ARBA00004651"/>
    </source>
</evidence>
<feature type="transmembrane region" description="Helical" evidence="6">
    <location>
        <begin position="332"/>
        <end position="353"/>
    </location>
</feature>
<dbReference type="GO" id="GO:0043190">
    <property type="term" value="C:ATP-binding cassette (ABC) transporter complex"/>
    <property type="evidence" value="ECO:0007669"/>
    <property type="project" value="TreeGrafter"/>
</dbReference>
<evidence type="ECO:0000256" key="4">
    <source>
        <dbReference type="ARBA" id="ARBA00022989"/>
    </source>
</evidence>
<gene>
    <name evidence="7" type="ORF">DCW38_02485</name>
</gene>
<dbReference type="EMBL" id="DMZY01000077">
    <property type="protein sequence ID" value="HAV92030.1"/>
    <property type="molecule type" value="Genomic_DNA"/>
</dbReference>
<evidence type="ECO:0008006" key="9">
    <source>
        <dbReference type="Google" id="ProtNLM"/>
    </source>
</evidence>
<evidence type="ECO:0000256" key="5">
    <source>
        <dbReference type="ARBA" id="ARBA00023136"/>
    </source>
</evidence>
<evidence type="ECO:0000256" key="6">
    <source>
        <dbReference type="SAM" id="Phobius"/>
    </source>
</evidence>
<dbReference type="InterPro" id="IPR005495">
    <property type="entry name" value="LptG/LptF_permease"/>
</dbReference>
<keyword evidence="2" id="KW-1003">Cell membrane</keyword>
<protein>
    <recommendedName>
        <fullName evidence="9">YjgP/YjgQ family permease</fullName>
    </recommendedName>
</protein>
<keyword evidence="4 6" id="KW-1133">Transmembrane helix</keyword>
<name>A0A350H914_UNCW3</name>
<feature type="transmembrane region" description="Helical" evidence="6">
    <location>
        <begin position="298"/>
        <end position="320"/>
    </location>
</feature>
<reference evidence="7 8" key="1">
    <citation type="journal article" date="2018" name="Nat. Biotechnol.">
        <title>A standardized bacterial taxonomy based on genome phylogeny substantially revises the tree of life.</title>
        <authorList>
            <person name="Parks D.H."/>
            <person name="Chuvochina M."/>
            <person name="Waite D.W."/>
            <person name="Rinke C."/>
            <person name="Skarshewski A."/>
            <person name="Chaumeil P.A."/>
            <person name="Hugenholtz P."/>
        </authorList>
    </citation>
    <scope>NUCLEOTIDE SEQUENCE [LARGE SCALE GENOMIC DNA]</scope>
    <source>
        <strain evidence="7">UBA9956</strain>
    </source>
</reference>
<proteinExistence type="predicted"/>
<dbReference type="PANTHER" id="PTHR33529">
    <property type="entry name" value="SLR0882 PROTEIN-RELATED"/>
    <property type="match status" value="1"/>
</dbReference>
<organism evidence="7 8">
    <name type="scientific">candidate division WOR-3 bacterium</name>
    <dbReference type="NCBI Taxonomy" id="2052148"/>
    <lineage>
        <taxon>Bacteria</taxon>
        <taxon>Bacteria division WOR-3</taxon>
    </lineage>
</organism>
<evidence type="ECO:0000256" key="3">
    <source>
        <dbReference type="ARBA" id="ARBA00022692"/>
    </source>
</evidence>
<sequence length="355" mass="40878">MKILDRHLIKNFLFFLFAGTLLFIFIFLIVDMSDNLTSYIEGGRRAKEIFFIYLYQIPSLVILLFPIGALVALFFTVGLMVKNNEFTAVKAAGVSMYRFMSPIFVLIIVLSSFLFLFNETAVVRANKRYREIKEHEIFALTNARDFVVFLDRNTIFKGEFFSIKTKRINKPEIYFFDEEGKIKREIIAESGFYTDNSWNFERAKDIALNESDSVFSFHLNMDVSDIIHILPEEILIDRENTDIYSIGNIQNTISSIKKSGYDYKKQSTEIAYRFYYMLINLIIILIGSSFVINIKNTGIAFGLSLSILISFIYWGFLQGFRSAAESGSGNAFLLLLIPNILFLIVGSSLFIFARK</sequence>
<comment type="subcellular location">
    <subcellularLocation>
        <location evidence="1">Cell membrane</location>
        <topology evidence="1">Multi-pass membrane protein</topology>
    </subcellularLocation>
</comment>
<evidence type="ECO:0000313" key="7">
    <source>
        <dbReference type="EMBL" id="HAV92030.1"/>
    </source>
</evidence>
<dbReference type="PANTHER" id="PTHR33529:SF8">
    <property type="entry name" value="PERMEASE, YJGP_YJGQ FAMILY"/>
    <property type="match status" value="1"/>
</dbReference>
<keyword evidence="5 6" id="KW-0472">Membrane</keyword>
<evidence type="ECO:0000313" key="8">
    <source>
        <dbReference type="Proteomes" id="UP000264062"/>
    </source>
</evidence>
<dbReference type="Proteomes" id="UP000264062">
    <property type="component" value="Unassembled WGS sequence"/>
</dbReference>
<keyword evidence="3 6" id="KW-0812">Transmembrane</keyword>
<feature type="transmembrane region" description="Helical" evidence="6">
    <location>
        <begin position="12"/>
        <end position="30"/>
    </location>
</feature>
<feature type="transmembrane region" description="Helical" evidence="6">
    <location>
        <begin position="50"/>
        <end position="79"/>
    </location>
</feature>
<accession>A0A350H914</accession>
<feature type="transmembrane region" description="Helical" evidence="6">
    <location>
        <begin position="99"/>
        <end position="118"/>
    </location>
</feature>
<evidence type="ECO:0000256" key="2">
    <source>
        <dbReference type="ARBA" id="ARBA00022475"/>
    </source>
</evidence>
<comment type="caution">
    <text evidence="7">The sequence shown here is derived from an EMBL/GenBank/DDBJ whole genome shotgun (WGS) entry which is preliminary data.</text>
</comment>
<feature type="transmembrane region" description="Helical" evidence="6">
    <location>
        <begin position="274"/>
        <end position="292"/>
    </location>
</feature>
<dbReference type="AlphaFoldDB" id="A0A350H914"/>
<dbReference type="Pfam" id="PF03739">
    <property type="entry name" value="LptF_LptG"/>
    <property type="match status" value="1"/>
</dbReference>